<dbReference type="KEGG" id="jcu:105637783"/>
<sequence length="527" mass="58914">MALSPKPNLLIGENYGLTLNQSIHHLLAEIRNESLDSSHFIDIFYQLMQSKIDPPIETIWVYSALSFRSREITSEDLSANILVAKELFQFISGCSAPCSVSKSIALLAPVVFKVYKLVVGLLGKDLEARRVKKAIKEVKSLIGAILGYIGVCCVKNMNEENDSNLRVSFSDLISLWMEGKEGLEEFLPLMSDDICKEISVGLPSVNYLAGVVIAEIFLLKLCFDLRVETKGVELEKEMRSWTVGSITGLRNFYFFDTLLRMLLEPTLPLTSLLSSEDERFLRTILYDATVLVEYSFLSFERAINLPADHVRNLVVKRLIITHEAIELSRKNGDRKRAISYTCSFSSSQIPSQIIKFVTSQIGMEEEASRLKEGSPRALIKWLLDLDGKGIRIFDDVISKFCAKLALDDPESDYQLSAPKPEGRKADVDLQFYVDNKGEEEDHDGDDKETNESMSAAFLAAAHTMRFTENGGRKRKEGRSAGRKRKTKVLKHDLSDNSDSDGKGQSSVSDDSSGSESEVENPTSDEDV</sequence>
<accession>A0A067KNA6</accession>
<dbReference type="EMBL" id="KK914539">
    <property type="protein sequence ID" value="KDP33740.1"/>
    <property type="molecule type" value="Genomic_DNA"/>
</dbReference>
<dbReference type="PANTHER" id="PTHR35505">
    <property type="entry name" value="OS01G0600300 PROTEIN"/>
    <property type="match status" value="1"/>
</dbReference>
<proteinExistence type="predicted"/>
<dbReference type="STRING" id="180498.A0A067KNA6"/>
<feature type="compositionally biased region" description="Acidic residues" evidence="1">
    <location>
        <begin position="516"/>
        <end position="527"/>
    </location>
</feature>
<feature type="compositionally biased region" description="Low complexity" evidence="1">
    <location>
        <begin position="502"/>
        <end position="515"/>
    </location>
</feature>
<organism evidence="2 3">
    <name type="scientific">Jatropha curcas</name>
    <name type="common">Barbados nut</name>
    <dbReference type="NCBI Taxonomy" id="180498"/>
    <lineage>
        <taxon>Eukaryota</taxon>
        <taxon>Viridiplantae</taxon>
        <taxon>Streptophyta</taxon>
        <taxon>Embryophyta</taxon>
        <taxon>Tracheophyta</taxon>
        <taxon>Spermatophyta</taxon>
        <taxon>Magnoliopsida</taxon>
        <taxon>eudicotyledons</taxon>
        <taxon>Gunneridae</taxon>
        <taxon>Pentapetalae</taxon>
        <taxon>rosids</taxon>
        <taxon>fabids</taxon>
        <taxon>Malpighiales</taxon>
        <taxon>Euphorbiaceae</taxon>
        <taxon>Crotonoideae</taxon>
        <taxon>Jatropheae</taxon>
        <taxon>Jatropha</taxon>
    </lineage>
</organism>
<keyword evidence="3" id="KW-1185">Reference proteome</keyword>
<dbReference type="PANTHER" id="PTHR35505:SF5">
    <property type="entry name" value="SUBSTRATE CARRIER FAMILY PROTEIN"/>
    <property type="match status" value="1"/>
</dbReference>
<protein>
    <submittedName>
        <fullName evidence="2">Uncharacterized protein</fullName>
    </submittedName>
</protein>
<gene>
    <name evidence="2" type="ORF">JCGZ_07311</name>
</gene>
<dbReference type="AlphaFoldDB" id="A0A067KNA6"/>
<dbReference type="Proteomes" id="UP000027138">
    <property type="component" value="Unassembled WGS sequence"/>
</dbReference>
<evidence type="ECO:0000313" key="2">
    <source>
        <dbReference type="EMBL" id="KDP33740.1"/>
    </source>
</evidence>
<evidence type="ECO:0000256" key="1">
    <source>
        <dbReference type="SAM" id="MobiDB-lite"/>
    </source>
</evidence>
<evidence type="ECO:0000313" key="3">
    <source>
        <dbReference type="Proteomes" id="UP000027138"/>
    </source>
</evidence>
<feature type="region of interest" description="Disordered" evidence="1">
    <location>
        <begin position="463"/>
        <end position="527"/>
    </location>
</feature>
<dbReference type="OrthoDB" id="1654714at2759"/>
<reference evidence="2 3" key="1">
    <citation type="journal article" date="2014" name="PLoS ONE">
        <title>Global Analysis of Gene Expression Profiles in Physic Nut (Jatropha curcas L.) Seedlings Exposed to Salt Stress.</title>
        <authorList>
            <person name="Zhang L."/>
            <person name="Zhang C."/>
            <person name="Wu P."/>
            <person name="Chen Y."/>
            <person name="Li M."/>
            <person name="Jiang H."/>
            <person name="Wu G."/>
        </authorList>
    </citation>
    <scope>NUCLEOTIDE SEQUENCE [LARGE SCALE GENOMIC DNA]</scope>
    <source>
        <strain evidence="3">cv. GZQX0401</strain>
        <tissue evidence="2">Young leaves</tissue>
    </source>
</reference>
<feature type="compositionally biased region" description="Basic residues" evidence="1">
    <location>
        <begin position="472"/>
        <end position="488"/>
    </location>
</feature>
<name>A0A067KNA6_JATCU</name>